<feature type="region of interest" description="Disordered" evidence="7">
    <location>
        <begin position="1"/>
        <end position="20"/>
    </location>
</feature>
<dbReference type="InterPro" id="IPR003652">
    <property type="entry name" value="Ataxin_AXH_dom"/>
</dbReference>
<dbReference type="GO" id="GO:0003677">
    <property type="term" value="F:DNA binding"/>
    <property type="evidence" value="ECO:0007669"/>
    <property type="project" value="UniProtKB-KW"/>
</dbReference>
<dbReference type="AlphaFoldDB" id="A0AAD5M965"/>
<evidence type="ECO:0000256" key="3">
    <source>
        <dbReference type="ARBA" id="ARBA00023015"/>
    </source>
</evidence>
<dbReference type="Proteomes" id="UP001196413">
    <property type="component" value="Unassembled WGS sequence"/>
</dbReference>
<accession>A0AAD5M965</accession>
<evidence type="ECO:0000256" key="4">
    <source>
        <dbReference type="ARBA" id="ARBA00023125"/>
    </source>
</evidence>
<keyword evidence="2" id="KW-0678">Repressor</keyword>
<feature type="compositionally biased region" description="Basic residues" evidence="7">
    <location>
        <begin position="404"/>
        <end position="415"/>
    </location>
</feature>
<feature type="compositionally biased region" description="Basic and acidic residues" evidence="7">
    <location>
        <begin position="383"/>
        <end position="393"/>
    </location>
</feature>
<feature type="domain" description="AXH" evidence="8">
    <location>
        <begin position="226"/>
        <end position="355"/>
    </location>
</feature>
<gene>
    <name evidence="9" type="ORF">KIN20_011292</name>
</gene>
<dbReference type="SMART" id="SM00536">
    <property type="entry name" value="AXH"/>
    <property type="match status" value="1"/>
</dbReference>
<evidence type="ECO:0000256" key="1">
    <source>
        <dbReference type="ARBA" id="ARBA00004123"/>
    </source>
</evidence>
<dbReference type="EMBL" id="JAHQIW010002037">
    <property type="protein sequence ID" value="KAJ1354375.1"/>
    <property type="molecule type" value="Genomic_DNA"/>
</dbReference>
<sequence>MNGDGQQQATSSGAPQWSQPPLADILTALQMQLMRTVADNPRVISGPSPVFSVGNPLVNTLPPSINAATAGAMPPNPTQLPVPPTANPLLHSYQQVLNPAFLELQRQLIAQQTAQFRLPLLPTPLASSMSLPSLRHVTASLPHFASLSNTTSTTLPARPVPRKPSAPAVIMNAVTTAPTGSNGSHFAIPQDPVVRKATFPQSRPSTSDDLETSTSTRTKSPEFEMGRLPTQNYIPSHFMKGTMIQMASGKLKKVEEMSSDDFLLAAPLTGEFNVDASVVVEIARASTLARIKFSVGQSQYEATLEPQLEHPFFVLGKGWCSCDPRRTADTYGLECQELKVGDVCISLSRRSQENAKQLDEAVTLAEAAEFKNKEAAQAAVREQLTKEMSESDGRSSAPPTRYHPYAKKIRKVSES</sequence>
<feature type="compositionally biased region" description="Polar residues" evidence="7">
    <location>
        <begin position="1"/>
        <end position="19"/>
    </location>
</feature>
<dbReference type="InterPro" id="IPR043404">
    <property type="entry name" value="ATAXIN1-like"/>
</dbReference>
<proteinExistence type="predicted"/>
<dbReference type="GO" id="GO:0006355">
    <property type="term" value="P:regulation of DNA-templated transcription"/>
    <property type="evidence" value="ECO:0007669"/>
    <property type="project" value="InterPro"/>
</dbReference>
<dbReference type="GO" id="GO:0003723">
    <property type="term" value="F:RNA binding"/>
    <property type="evidence" value="ECO:0007669"/>
    <property type="project" value="InterPro"/>
</dbReference>
<feature type="region of interest" description="Disordered" evidence="7">
    <location>
        <begin position="382"/>
        <end position="415"/>
    </location>
</feature>
<protein>
    <recommendedName>
        <fullName evidence="8">AXH domain-containing protein</fullName>
    </recommendedName>
</protein>
<evidence type="ECO:0000256" key="2">
    <source>
        <dbReference type="ARBA" id="ARBA00022491"/>
    </source>
</evidence>
<evidence type="ECO:0000256" key="5">
    <source>
        <dbReference type="ARBA" id="ARBA00023163"/>
    </source>
</evidence>
<evidence type="ECO:0000256" key="6">
    <source>
        <dbReference type="ARBA" id="ARBA00023242"/>
    </source>
</evidence>
<evidence type="ECO:0000313" key="10">
    <source>
        <dbReference type="Proteomes" id="UP001196413"/>
    </source>
</evidence>
<reference evidence="9" key="1">
    <citation type="submission" date="2021-06" db="EMBL/GenBank/DDBJ databases">
        <title>Parelaphostrongylus tenuis whole genome reference sequence.</title>
        <authorList>
            <person name="Garwood T.J."/>
            <person name="Larsen P.A."/>
            <person name="Fountain-Jones N.M."/>
            <person name="Garbe J.R."/>
            <person name="Macchietto M.G."/>
            <person name="Kania S.A."/>
            <person name="Gerhold R.W."/>
            <person name="Richards J.E."/>
            <person name="Wolf T.M."/>
        </authorList>
    </citation>
    <scope>NUCLEOTIDE SEQUENCE</scope>
    <source>
        <strain evidence="9">MNPRO001-30</strain>
        <tissue evidence="9">Meninges</tissue>
    </source>
</reference>
<dbReference type="Gene3D" id="2.170.16.10">
    <property type="entry name" value="Hedgehog/Intein (Hint) domain"/>
    <property type="match status" value="1"/>
</dbReference>
<keyword evidence="10" id="KW-1185">Reference proteome</keyword>
<evidence type="ECO:0000313" key="9">
    <source>
        <dbReference type="EMBL" id="KAJ1354375.1"/>
    </source>
</evidence>
<dbReference type="GO" id="GO:0005634">
    <property type="term" value="C:nucleus"/>
    <property type="evidence" value="ECO:0007669"/>
    <property type="project" value="UniProtKB-SubCell"/>
</dbReference>
<feature type="region of interest" description="Disordered" evidence="7">
    <location>
        <begin position="197"/>
        <end position="223"/>
    </location>
</feature>
<dbReference type="InterPro" id="IPR036096">
    <property type="entry name" value="Ataxin_AXH_dom_sf"/>
</dbReference>
<dbReference type="PANTHER" id="PTHR13392:SF13">
    <property type="entry name" value="AXH DOMAIN-CONTAINING PROTEIN"/>
    <property type="match status" value="1"/>
</dbReference>
<dbReference type="PROSITE" id="PS51148">
    <property type="entry name" value="AXH"/>
    <property type="match status" value="1"/>
</dbReference>
<dbReference type="PANTHER" id="PTHR13392">
    <property type="entry name" value="ATAXIN 1"/>
    <property type="match status" value="1"/>
</dbReference>
<keyword evidence="6" id="KW-0539">Nucleus</keyword>
<organism evidence="9 10">
    <name type="scientific">Parelaphostrongylus tenuis</name>
    <name type="common">Meningeal worm</name>
    <dbReference type="NCBI Taxonomy" id="148309"/>
    <lineage>
        <taxon>Eukaryota</taxon>
        <taxon>Metazoa</taxon>
        <taxon>Ecdysozoa</taxon>
        <taxon>Nematoda</taxon>
        <taxon>Chromadorea</taxon>
        <taxon>Rhabditida</taxon>
        <taxon>Rhabditina</taxon>
        <taxon>Rhabditomorpha</taxon>
        <taxon>Strongyloidea</taxon>
        <taxon>Metastrongylidae</taxon>
        <taxon>Parelaphostrongylus</taxon>
    </lineage>
</organism>
<keyword evidence="3" id="KW-0805">Transcription regulation</keyword>
<comment type="caution">
    <text evidence="9">The sequence shown here is derived from an EMBL/GenBank/DDBJ whole genome shotgun (WGS) entry which is preliminary data.</text>
</comment>
<dbReference type="Pfam" id="PF08517">
    <property type="entry name" value="AXH"/>
    <property type="match status" value="1"/>
</dbReference>
<keyword evidence="5" id="KW-0804">Transcription</keyword>
<evidence type="ECO:0000259" key="8">
    <source>
        <dbReference type="PROSITE" id="PS51148"/>
    </source>
</evidence>
<dbReference type="SUPFAM" id="SSF102031">
    <property type="entry name" value="AXH domain"/>
    <property type="match status" value="1"/>
</dbReference>
<comment type="subcellular location">
    <subcellularLocation>
        <location evidence="1">Nucleus</location>
    </subcellularLocation>
</comment>
<evidence type="ECO:0000256" key="7">
    <source>
        <dbReference type="SAM" id="MobiDB-lite"/>
    </source>
</evidence>
<keyword evidence="4" id="KW-0238">DNA-binding</keyword>
<name>A0AAD5M965_PARTN</name>